<dbReference type="RefSeq" id="WP_288196721.1">
    <property type="nucleotide sequence ID" value="NZ_LT608334.1"/>
</dbReference>
<dbReference type="EMBL" id="FMJD01000008">
    <property type="protein sequence ID" value="SCM76589.1"/>
    <property type="molecule type" value="Genomic_DNA"/>
</dbReference>
<dbReference type="InterPro" id="IPR000160">
    <property type="entry name" value="GGDEF_dom"/>
</dbReference>
<dbReference type="SUPFAM" id="SSF55073">
    <property type="entry name" value="Nucleotide cyclase"/>
    <property type="match status" value="1"/>
</dbReference>
<dbReference type="CDD" id="cd01949">
    <property type="entry name" value="GGDEF"/>
    <property type="match status" value="1"/>
</dbReference>
<dbReference type="PROSITE" id="PS50887">
    <property type="entry name" value="GGDEF"/>
    <property type="match status" value="1"/>
</dbReference>
<dbReference type="GO" id="GO:1902201">
    <property type="term" value="P:negative regulation of bacterial-type flagellum-dependent cell motility"/>
    <property type="evidence" value="ECO:0007669"/>
    <property type="project" value="TreeGrafter"/>
</dbReference>
<accession>A0A212LGS5</accession>
<keyword evidence="3" id="KW-0175">Coiled coil</keyword>
<dbReference type="Gene3D" id="3.30.70.270">
    <property type="match status" value="1"/>
</dbReference>
<feature type="domain" description="GGDEF" evidence="4">
    <location>
        <begin position="207"/>
        <end position="342"/>
    </location>
</feature>
<dbReference type="EC" id="2.7.7.65" evidence="1"/>
<proteinExistence type="predicted"/>
<evidence type="ECO:0000256" key="2">
    <source>
        <dbReference type="ARBA" id="ARBA00034247"/>
    </source>
</evidence>
<sequence length="351" mass="38789">MTHREEFLRTIGYGEAAVAQLRRNENAAYPRNYELWYNYCAGFNHALNRAVNDILRSRGRIDTTELNAIYNQFISPSRLSDRIEDVGGRISDEIEGVMAAMNRTIAANATYAGTLSEASTELGAGPDPSRLRGIIGELLVATQETENVNRELEGQLADSQRQISELKESLESLRFETLTDELTTLANRKHFDQSLERAVANAAETDGVLSLLITDIDNFKSFNDSFGHQTGDQVLRLVALSVKQAIKAHHLACRYGGEEFAIILPKATLSRAEALAERIRVSVKEKELKKRSTGETLGFVTLSVGVATYRRGDTAVSLIERADTALYLAKRAGRNRVCTEAMLAASTEEEA</sequence>
<dbReference type="GO" id="GO:0052621">
    <property type="term" value="F:diguanylate cyclase activity"/>
    <property type="evidence" value="ECO:0007669"/>
    <property type="project" value="UniProtKB-EC"/>
</dbReference>
<dbReference type="AlphaFoldDB" id="A0A212LGS5"/>
<evidence type="ECO:0000256" key="1">
    <source>
        <dbReference type="ARBA" id="ARBA00012528"/>
    </source>
</evidence>
<evidence type="ECO:0000256" key="3">
    <source>
        <dbReference type="SAM" id="Coils"/>
    </source>
</evidence>
<dbReference type="NCBIfam" id="TIGR00254">
    <property type="entry name" value="GGDEF"/>
    <property type="match status" value="1"/>
</dbReference>
<evidence type="ECO:0000259" key="4">
    <source>
        <dbReference type="PROSITE" id="PS50887"/>
    </source>
</evidence>
<dbReference type="InterPro" id="IPR029787">
    <property type="entry name" value="Nucleotide_cyclase"/>
</dbReference>
<evidence type="ECO:0000313" key="5">
    <source>
        <dbReference type="EMBL" id="SCM76589.1"/>
    </source>
</evidence>
<dbReference type="PANTHER" id="PTHR45138:SF9">
    <property type="entry name" value="DIGUANYLATE CYCLASE DGCM-RELATED"/>
    <property type="match status" value="1"/>
</dbReference>
<gene>
    <name evidence="5" type="ORF">KL86PLE_40394</name>
</gene>
<dbReference type="SMART" id="SM00267">
    <property type="entry name" value="GGDEF"/>
    <property type="match status" value="1"/>
</dbReference>
<organism evidence="5">
    <name type="scientific">uncultured Pleomorphomonas sp</name>
    <dbReference type="NCBI Taxonomy" id="442121"/>
    <lineage>
        <taxon>Bacteria</taxon>
        <taxon>Pseudomonadati</taxon>
        <taxon>Pseudomonadota</taxon>
        <taxon>Alphaproteobacteria</taxon>
        <taxon>Hyphomicrobiales</taxon>
        <taxon>Pleomorphomonadaceae</taxon>
        <taxon>Pleomorphomonas</taxon>
        <taxon>environmental samples</taxon>
    </lineage>
</organism>
<dbReference type="GO" id="GO:0043709">
    <property type="term" value="P:cell adhesion involved in single-species biofilm formation"/>
    <property type="evidence" value="ECO:0007669"/>
    <property type="project" value="TreeGrafter"/>
</dbReference>
<reference evidence="5" key="1">
    <citation type="submission" date="2016-08" db="EMBL/GenBank/DDBJ databases">
        <authorList>
            <person name="Seilhamer J.J."/>
        </authorList>
    </citation>
    <scope>NUCLEOTIDE SEQUENCE</scope>
    <source>
        <strain evidence="5">86</strain>
    </source>
</reference>
<dbReference type="PANTHER" id="PTHR45138">
    <property type="entry name" value="REGULATORY COMPONENTS OF SENSORY TRANSDUCTION SYSTEM"/>
    <property type="match status" value="1"/>
</dbReference>
<comment type="catalytic activity">
    <reaction evidence="2">
        <text>2 GTP = 3',3'-c-di-GMP + 2 diphosphate</text>
        <dbReference type="Rhea" id="RHEA:24898"/>
        <dbReference type="ChEBI" id="CHEBI:33019"/>
        <dbReference type="ChEBI" id="CHEBI:37565"/>
        <dbReference type="ChEBI" id="CHEBI:58805"/>
        <dbReference type="EC" id="2.7.7.65"/>
    </reaction>
</comment>
<dbReference type="GO" id="GO:0005886">
    <property type="term" value="C:plasma membrane"/>
    <property type="evidence" value="ECO:0007669"/>
    <property type="project" value="TreeGrafter"/>
</dbReference>
<feature type="coiled-coil region" evidence="3">
    <location>
        <begin position="142"/>
        <end position="176"/>
    </location>
</feature>
<dbReference type="InterPro" id="IPR043128">
    <property type="entry name" value="Rev_trsase/Diguanyl_cyclase"/>
</dbReference>
<dbReference type="InterPro" id="IPR050469">
    <property type="entry name" value="Diguanylate_Cyclase"/>
</dbReference>
<dbReference type="FunFam" id="3.30.70.270:FF:000001">
    <property type="entry name" value="Diguanylate cyclase domain protein"/>
    <property type="match status" value="1"/>
</dbReference>
<dbReference type="Pfam" id="PF00990">
    <property type="entry name" value="GGDEF"/>
    <property type="match status" value="1"/>
</dbReference>
<protein>
    <recommendedName>
        <fullName evidence="1">diguanylate cyclase</fullName>
        <ecNumber evidence="1">2.7.7.65</ecNumber>
    </recommendedName>
</protein>
<name>A0A212LGS5_9HYPH</name>